<keyword evidence="3" id="KW-1185">Reference proteome</keyword>
<name>A0A516PVS7_9ACTN</name>
<keyword evidence="1" id="KW-0812">Transmembrane</keyword>
<proteinExistence type="predicted"/>
<keyword evidence="1" id="KW-1133">Transmembrane helix</keyword>
<dbReference type="Proteomes" id="UP000319263">
    <property type="component" value="Chromosome"/>
</dbReference>
<accession>A0A516PVS7</accession>
<evidence type="ECO:0000313" key="2">
    <source>
        <dbReference type="EMBL" id="QDP95287.1"/>
    </source>
</evidence>
<gene>
    <name evidence="2" type="ORF">FOE78_04620</name>
</gene>
<dbReference type="RefSeq" id="WP_143985268.1">
    <property type="nucleotide sequence ID" value="NZ_CP041692.1"/>
</dbReference>
<dbReference type="AlphaFoldDB" id="A0A516PVS7"/>
<dbReference type="KEGG" id="mik:FOE78_04620"/>
<reference evidence="2 3" key="1">
    <citation type="submission" date="2019-07" db="EMBL/GenBank/DDBJ databases">
        <title>Microlunatus dokdonensis sp. nov. isolated from the rhizospheric soil of the wild plant Elymus tsukushiensis.</title>
        <authorList>
            <person name="Ghim S.-Y."/>
            <person name="Hwang Y.-J."/>
            <person name="Son J.-S."/>
            <person name="Shin J.-H."/>
        </authorList>
    </citation>
    <scope>NUCLEOTIDE SEQUENCE [LARGE SCALE GENOMIC DNA]</scope>
    <source>
        <strain evidence="2 3">KUDC0627</strain>
    </source>
</reference>
<feature type="transmembrane region" description="Helical" evidence="1">
    <location>
        <begin position="57"/>
        <end position="73"/>
    </location>
</feature>
<dbReference type="EMBL" id="CP041692">
    <property type="protein sequence ID" value="QDP95287.1"/>
    <property type="molecule type" value="Genomic_DNA"/>
</dbReference>
<protein>
    <submittedName>
        <fullName evidence="2">Uncharacterized protein</fullName>
    </submittedName>
</protein>
<keyword evidence="1" id="KW-0472">Membrane</keyword>
<organism evidence="2 3">
    <name type="scientific">Microlunatus elymi</name>
    <dbReference type="NCBI Taxonomy" id="2596828"/>
    <lineage>
        <taxon>Bacteria</taxon>
        <taxon>Bacillati</taxon>
        <taxon>Actinomycetota</taxon>
        <taxon>Actinomycetes</taxon>
        <taxon>Propionibacteriales</taxon>
        <taxon>Propionibacteriaceae</taxon>
        <taxon>Microlunatus</taxon>
    </lineage>
</organism>
<sequence length="129" mass="14275">MPIVGSRVERVNPLARLDSRTKRRALRCIRRGATGDAPVGVDLEAIAFFWGRSQVRSLRLAWPLVFILFGGALTDTEAWIQIGRIAFAIVLVPLIVYAVRDVRSCRRYLAASELAVRTAADDEDGSTYG</sequence>
<evidence type="ECO:0000313" key="3">
    <source>
        <dbReference type="Proteomes" id="UP000319263"/>
    </source>
</evidence>
<evidence type="ECO:0000256" key="1">
    <source>
        <dbReference type="SAM" id="Phobius"/>
    </source>
</evidence>
<feature type="transmembrane region" description="Helical" evidence="1">
    <location>
        <begin position="79"/>
        <end position="99"/>
    </location>
</feature>